<keyword evidence="6" id="KW-0175">Coiled coil</keyword>
<protein>
    <submittedName>
        <fullName evidence="12">Methyl-accepting chemotaxis protein</fullName>
    </submittedName>
</protein>
<feature type="domain" description="T-SNARE coiled-coil homology" evidence="10">
    <location>
        <begin position="474"/>
        <end position="536"/>
    </location>
</feature>
<evidence type="ECO:0000256" key="2">
    <source>
        <dbReference type="ARBA" id="ARBA00022519"/>
    </source>
</evidence>
<dbReference type="AlphaFoldDB" id="A0A8J6UFS4"/>
<dbReference type="GO" id="GO:0007165">
    <property type="term" value="P:signal transduction"/>
    <property type="evidence" value="ECO:0007669"/>
    <property type="project" value="UniProtKB-KW"/>
</dbReference>
<dbReference type="PROSITE" id="PS50192">
    <property type="entry name" value="T_SNARE"/>
    <property type="match status" value="1"/>
</dbReference>
<dbReference type="EMBL" id="JACXAF010000033">
    <property type="protein sequence ID" value="MBD1391259.1"/>
    <property type="molecule type" value="Genomic_DNA"/>
</dbReference>
<evidence type="ECO:0000256" key="8">
    <source>
        <dbReference type="SAM" id="Phobius"/>
    </source>
</evidence>
<dbReference type="InterPro" id="IPR000727">
    <property type="entry name" value="T_SNARE_dom"/>
</dbReference>
<sequence>MSLSIKQRLIAYVAIICGIQAVVAIIAFSNLALIERHVRGIAERDIPGISILTLITEHQLEQEILFEQGFRYALEAKQRDDAAADFKRARDAFAGLNNTLRGELQQGELLFEQSAIAASTQGEKDEFKSALQQLQMIHHHHDSWAQHVAAVFDLLAQGNFQRAEIEAKAVEHEAAQLTAEVEALLHEIERFTGLAVHAIEDEASHLETMVAALAAVQIAIAVIVAGFLIRFIAGGLGSAETALTKLSTGDFATPVAANYAGEIGTLLRHMEQTRAKVADLLRQVASSTDEVSGASAALACSNVSVQENVQHQTDQTEQVAVAINEMAATASAIAENSSMTHHSAEQAASQSNESQRINEQANEYTRQLIISLSQTGDALTELDQNTGTIASVLDVIKSIAEQTNLLALNAAIEAARAGEQGRGFAVVADEVRHLAQRTQESTAEIETMIEKFKQGSLQAVTSMNQSQQLGEQTITASEQASELMIEVNRLITSLNDMNLQVASAAEQQSSVVEELGQNIEAVKVSAERNSAEVSAVAATSEELSTTANNLKMLVQQFKLDQGKSGHAQSADAVKIGAEFTQQNQNLYQSV</sequence>
<evidence type="ECO:0000313" key="12">
    <source>
        <dbReference type="EMBL" id="MBD1391259.1"/>
    </source>
</evidence>
<dbReference type="GO" id="GO:0004888">
    <property type="term" value="F:transmembrane signaling receptor activity"/>
    <property type="evidence" value="ECO:0007669"/>
    <property type="project" value="InterPro"/>
</dbReference>
<evidence type="ECO:0000256" key="3">
    <source>
        <dbReference type="ARBA" id="ARBA00023224"/>
    </source>
</evidence>
<dbReference type="InterPro" id="IPR004090">
    <property type="entry name" value="Chemotax_Me-accpt_rcpt"/>
</dbReference>
<feature type="transmembrane region" description="Helical" evidence="8">
    <location>
        <begin position="12"/>
        <end position="34"/>
    </location>
</feature>
<feature type="domain" description="HAMP" evidence="11">
    <location>
        <begin position="230"/>
        <end position="282"/>
    </location>
</feature>
<dbReference type="GO" id="GO:0006935">
    <property type="term" value="P:chemotaxis"/>
    <property type="evidence" value="ECO:0007669"/>
    <property type="project" value="InterPro"/>
</dbReference>
<feature type="compositionally biased region" description="Low complexity" evidence="7">
    <location>
        <begin position="345"/>
        <end position="355"/>
    </location>
</feature>
<dbReference type="SMART" id="SM00283">
    <property type="entry name" value="MA"/>
    <property type="match status" value="1"/>
</dbReference>
<gene>
    <name evidence="12" type="ORF">IC617_17670</name>
</gene>
<dbReference type="Pfam" id="PF00015">
    <property type="entry name" value="MCPsignal"/>
    <property type="match status" value="1"/>
</dbReference>
<dbReference type="FunFam" id="1.10.287.950:FF:000001">
    <property type="entry name" value="Methyl-accepting chemotaxis sensory transducer"/>
    <property type="match status" value="1"/>
</dbReference>
<evidence type="ECO:0000256" key="6">
    <source>
        <dbReference type="SAM" id="Coils"/>
    </source>
</evidence>
<name>A0A8J6UFS4_9GAMM</name>
<evidence type="ECO:0000259" key="11">
    <source>
        <dbReference type="PROSITE" id="PS50885"/>
    </source>
</evidence>
<accession>A0A8J6UFS4</accession>
<feature type="domain" description="Methyl-accepting transducer" evidence="9">
    <location>
        <begin position="287"/>
        <end position="523"/>
    </location>
</feature>
<dbReference type="InterPro" id="IPR003660">
    <property type="entry name" value="HAMP_dom"/>
</dbReference>
<comment type="subcellular location">
    <subcellularLocation>
        <location evidence="1">Cell inner membrane</location>
        <topology evidence="1">Multi-pass membrane protein</topology>
    </subcellularLocation>
</comment>
<dbReference type="PROSITE" id="PS50111">
    <property type="entry name" value="CHEMOTAXIS_TRANSDUC_2"/>
    <property type="match status" value="1"/>
</dbReference>
<evidence type="ECO:0000256" key="7">
    <source>
        <dbReference type="SAM" id="MobiDB-lite"/>
    </source>
</evidence>
<keyword evidence="8" id="KW-1133">Transmembrane helix</keyword>
<evidence type="ECO:0000259" key="9">
    <source>
        <dbReference type="PROSITE" id="PS50111"/>
    </source>
</evidence>
<keyword evidence="8" id="KW-0812">Transmembrane</keyword>
<comment type="similarity">
    <text evidence="4">Belongs to the methyl-accepting chemotaxis (MCP) protein family.</text>
</comment>
<dbReference type="PRINTS" id="PR00260">
    <property type="entry name" value="CHEMTRNSDUCR"/>
</dbReference>
<dbReference type="InterPro" id="IPR004089">
    <property type="entry name" value="MCPsignal_dom"/>
</dbReference>
<feature type="transmembrane region" description="Helical" evidence="8">
    <location>
        <begin position="210"/>
        <end position="233"/>
    </location>
</feature>
<organism evidence="12 13">
    <name type="scientific">Neiella litorisoli</name>
    <dbReference type="NCBI Taxonomy" id="2771431"/>
    <lineage>
        <taxon>Bacteria</taxon>
        <taxon>Pseudomonadati</taxon>
        <taxon>Pseudomonadota</taxon>
        <taxon>Gammaproteobacteria</taxon>
        <taxon>Alteromonadales</taxon>
        <taxon>Echinimonadaceae</taxon>
        <taxon>Neiella</taxon>
    </lineage>
</organism>
<evidence type="ECO:0000313" key="13">
    <source>
        <dbReference type="Proteomes" id="UP000638014"/>
    </source>
</evidence>
<dbReference type="PROSITE" id="PS50885">
    <property type="entry name" value="HAMP"/>
    <property type="match status" value="1"/>
</dbReference>
<evidence type="ECO:0000256" key="5">
    <source>
        <dbReference type="PROSITE-ProRule" id="PRU00284"/>
    </source>
</evidence>
<dbReference type="RefSeq" id="WP_191146316.1">
    <property type="nucleotide sequence ID" value="NZ_JACXAF010000033.1"/>
</dbReference>
<evidence type="ECO:0000256" key="4">
    <source>
        <dbReference type="ARBA" id="ARBA00029447"/>
    </source>
</evidence>
<keyword evidence="3 5" id="KW-0807">Transducer</keyword>
<reference evidence="12" key="1">
    <citation type="submission" date="2020-09" db="EMBL/GenBank/DDBJ databases">
        <title>A novel bacterium of genus Neiella, isolated from South China Sea.</title>
        <authorList>
            <person name="Huang H."/>
            <person name="Mo K."/>
            <person name="Hu Y."/>
        </authorList>
    </citation>
    <scope>NUCLEOTIDE SEQUENCE</scope>
    <source>
        <strain evidence="12">HB171785</strain>
    </source>
</reference>
<keyword evidence="8" id="KW-0472">Membrane</keyword>
<evidence type="ECO:0000256" key="1">
    <source>
        <dbReference type="ARBA" id="ARBA00004429"/>
    </source>
</evidence>
<dbReference type="PANTHER" id="PTHR32089:SF112">
    <property type="entry name" value="LYSOZYME-LIKE PROTEIN-RELATED"/>
    <property type="match status" value="1"/>
</dbReference>
<dbReference type="SUPFAM" id="SSF58104">
    <property type="entry name" value="Methyl-accepting chemotaxis protein (MCP) signaling domain"/>
    <property type="match status" value="1"/>
</dbReference>
<comment type="caution">
    <text evidence="12">The sequence shown here is derived from an EMBL/GenBank/DDBJ whole genome shotgun (WGS) entry which is preliminary data.</text>
</comment>
<keyword evidence="2" id="KW-0997">Cell inner membrane</keyword>
<feature type="coiled-coil region" evidence="6">
    <location>
        <begin position="160"/>
        <end position="194"/>
    </location>
</feature>
<dbReference type="Gene3D" id="1.10.287.950">
    <property type="entry name" value="Methyl-accepting chemotaxis protein"/>
    <property type="match status" value="1"/>
</dbReference>
<keyword evidence="13" id="KW-1185">Reference proteome</keyword>
<keyword evidence="2" id="KW-1003">Cell membrane</keyword>
<feature type="region of interest" description="Disordered" evidence="7">
    <location>
        <begin position="336"/>
        <end position="358"/>
    </location>
</feature>
<dbReference type="PANTHER" id="PTHR32089">
    <property type="entry name" value="METHYL-ACCEPTING CHEMOTAXIS PROTEIN MCPB"/>
    <property type="match status" value="1"/>
</dbReference>
<evidence type="ECO:0000259" key="10">
    <source>
        <dbReference type="PROSITE" id="PS50192"/>
    </source>
</evidence>
<dbReference type="Proteomes" id="UP000638014">
    <property type="component" value="Unassembled WGS sequence"/>
</dbReference>
<proteinExistence type="inferred from homology"/>
<dbReference type="GO" id="GO:0005886">
    <property type="term" value="C:plasma membrane"/>
    <property type="evidence" value="ECO:0007669"/>
    <property type="project" value="UniProtKB-SubCell"/>
</dbReference>